<evidence type="ECO:0000313" key="3">
    <source>
        <dbReference type="EMBL" id="KAK6933837.1"/>
    </source>
</evidence>
<feature type="domain" description="Bifunctional inhibitor/plant lipid transfer protein/seed storage helical" evidence="2">
    <location>
        <begin position="25"/>
        <end position="105"/>
    </location>
</feature>
<proteinExistence type="predicted"/>
<dbReference type="PANTHER" id="PTHR33286">
    <property type="entry name" value="BIFUNCTIONAL INHIBITOR/LIPID-TRANSFER PROTEIN/SEED STORAGE 2S ALBUMIN SUPERFAMILY PROTEIN"/>
    <property type="match status" value="1"/>
</dbReference>
<accession>A0AAN8VUU0</accession>
<evidence type="ECO:0000256" key="1">
    <source>
        <dbReference type="SAM" id="SignalP"/>
    </source>
</evidence>
<evidence type="ECO:0000259" key="2">
    <source>
        <dbReference type="Pfam" id="PF14368"/>
    </source>
</evidence>
<organism evidence="3 4">
    <name type="scientific">Dillenia turbinata</name>
    <dbReference type="NCBI Taxonomy" id="194707"/>
    <lineage>
        <taxon>Eukaryota</taxon>
        <taxon>Viridiplantae</taxon>
        <taxon>Streptophyta</taxon>
        <taxon>Embryophyta</taxon>
        <taxon>Tracheophyta</taxon>
        <taxon>Spermatophyta</taxon>
        <taxon>Magnoliopsida</taxon>
        <taxon>eudicotyledons</taxon>
        <taxon>Gunneridae</taxon>
        <taxon>Pentapetalae</taxon>
        <taxon>Dilleniales</taxon>
        <taxon>Dilleniaceae</taxon>
        <taxon>Dillenia</taxon>
    </lineage>
</organism>
<keyword evidence="1" id="KW-0732">Signal</keyword>
<dbReference type="EMBL" id="JBAMMX010000009">
    <property type="protein sequence ID" value="KAK6933837.1"/>
    <property type="molecule type" value="Genomic_DNA"/>
</dbReference>
<sequence>MASSYTRVLAIIVIVGLISLAGGSYQVSAQCEGAIPVLIEKCKSFVLIPGPQIPPSSECCALIKTANVPCLCDFMTPIIEKIVSMEKVVFVARTCGLSVPQGMKCGS</sequence>
<gene>
    <name evidence="3" type="ORF">RJ641_036731</name>
</gene>
<dbReference type="Proteomes" id="UP001370490">
    <property type="component" value="Unassembled WGS sequence"/>
</dbReference>
<dbReference type="PANTHER" id="PTHR33286:SF1">
    <property type="entry name" value="OS01G0800600 PROTEIN"/>
    <property type="match status" value="1"/>
</dbReference>
<feature type="signal peptide" evidence="1">
    <location>
        <begin position="1"/>
        <end position="23"/>
    </location>
</feature>
<dbReference type="InterPro" id="IPR036312">
    <property type="entry name" value="Bifun_inhib/LTP/seed_sf"/>
</dbReference>
<comment type="caution">
    <text evidence="3">The sequence shown here is derived from an EMBL/GenBank/DDBJ whole genome shotgun (WGS) entry which is preliminary data.</text>
</comment>
<dbReference type="InterPro" id="IPR016140">
    <property type="entry name" value="Bifunc_inhib/LTP/seed_store"/>
</dbReference>
<name>A0AAN8VUU0_9MAGN</name>
<protein>
    <submittedName>
        <fullName evidence="3">Bifunctional inhibitor/plant lipid transfer protein/seed storage helical domain</fullName>
    </submittedName>
</protein>
<dbReference type="Pfam" id="PF14368">
    <property type="entry name" value="LTP_2"/>
    <property type="match status" value="1"/>
</dbReference>
<dbReference type="InterPro" id="IPR044741">
    <property type="entry name" value="NsLTP-like"/>
</dbReference>
<dbReference type="AlphaFoldDB" id="A0AAN8VUU0"/>
<keyword evidence="4" id="KW-1185">Reference proteome</keyword>
<dbReference type="CDD" id="cd04660">
    <property type="entry name" value="nsLTP_like"/>
    <property type="match status" value="1"/>
</dbReference>
<dbReference type="Gene3D" id="1.10.110.10">
    <property type="entry name" value="Plant lipid-transfer and hydrophobic proteins"/>
    <property type="match status" value="1"/>
</dbReference>
<evidence type="ECO:0000313" key="4">
    <source>
        <dbReference type="Proteomes" id="UP001370490"/>
    </source>
</evidence>
<dbReference type="SUPFAM" id="SSF47699">
    <property type="entry name" value="Bifunctional inhibitor/lipid-transfer protein/seed storage 2S albumin"/>
    <property type="match status" value="1"/>
</dbReference>
<feature type="chain" id="PRO_5042947222" evidence="1">
    <location>
        <begin position="24"/>
        <end position="107"/>
    </location>
</feature>
<reference evidence="3 4" key="1">
    <citation type="submission" date="2023-12" db="EMBL/GenBank/DDBJ databases">
        <title>A high-quality genome assembly for Dillenia turbinata (Dilleniales).</title>
        <authorList>
            <person name="Chanderbali A."/>
        </authorList>
    </citation>
    <scope>NUCLEOTIDE SEQUENCE [LARGE SCALE GENOMIC DNA]</scope>
    <source>
        <strain evidence="3">LSX21</strain>
        <tissue evidence="3">Leaf</tissue>
    </source>
</reference>